<dbReference type="InterPro" id="IPR013783">
    <property type="entry name" value="Ig-like_fold"/>
</dbReference>
<dbReference type="EMBL" id="FWYF01000001">
    <property type="protein sequence ID" value="SMD32305.1"/>
    <property type="molecule type" value="Genomic_DNA"/>
</dbReference>
<dbReference type="STRING" id="692418.SAMN04488029_0648"/>
<evidence type="ECO:0000259" key="1">
    <source>
        <dbReference type="PROSITE" id="PS50093"/>
    </source>
</evidence>
<organism evidence="2 3">
    <name type="scientific">Reichenbachiella faecimaris</name>
    <dbReference type="NCBI Taxonomy" id="692418"/>
    <lineage>
        <taxon>Bacteria</taxon>
        <taxon>Pseudomonadati</taxon>
        <taxon>Bacteroidota</taxon>
        <taxon>Cytophagia</taxon>
        <taxon>Cytophagales</taxon>
        <taxon>Reichenbachiellaceae</taxon>
        <taxon>Reichenbachiella</taxon>
    </lineage>
</organism>
<dbReference type="InterPro" id="IPR000601">
    <property type="entry name" value="PKD_dom"/>
</dbReference>
<dbReference type="InterPro" id="IPR035986">
    <property type="entry name" value="PKD_dom_sf"/>
</dbReference>
<sequence>MAFSLVIPCKGRGTWFVFFCAALISLVSFQIRGQGIGFNHVTGTANISIPLYEVGSVPVSLTYSASGIQVRQVAGPVGLGWQLRAGGQISREVKGLPDDALGLGWIYNGAKEQIDNFTLPSGDDCEASESQDEHTQVESLYTLPDTEPDIFRINTPFVSGSFVLVVDGNLLQGGTVSAVQIGGYQDLLISLKIVEDIESFTLTDEMGVVYEFDVVDQSTRYVDFEKNAAYFKNMQTHRYLSRSNTTWNLSKIIYPNGQHVAFDYSTVGRAIDSGFTQLLQRSYQEGLAKNYRFKGSSVGYFGIVSIPNTINTLKSISSSEGEKVEFLFSTRNDEISENRLVKVEMYRYGQLLSAYELNYADVYPSFFEGQELSVKTKEYEKRTFLKSVLPRYGDKVYQGYSFDYHGVYDLYSKLPSHASTWVDIYGYYKKNNSSTVSGRLYYYPESEFLEEAVYSEEAFSDSHPAKPTEVVIVREMIPSLYYNPALDQANQYRYEPLPASHPNKGTEVEVTEFDRSVDPDGLHYGSLSKVTYPTGGNTRLFYEANTYHDPVAQSSYYGPGIRLKQTIVHDGVSNKNNIITDYDYQKISPTHGVGKLIERPAFAFGATYRTYSVDPKIGYGGMADTIPALSYEDIGSGFTDQQKAEMLSVRTNFDMSSGQSRVYYERVAVSNPGKGRTVYNFDVTATIDEQSANGGDWQATQAHLAGECTGGKDYQVGRFSTGYNVYPFPSNPNYHFQRGLLSSVEIYHENGKKLSQLEYTYTRVQPESGTAVFGFVAEAIPTYLPSIGVPPHAHLTLNFYVYAKYMLFTEVRNSIQRVKQTLFDPNDSDKKIVTETISSYDGTHGRKNTSLTINSDGSIVRSYKKYVADYAISSPQDAASEALEILQSLHQTGRAVEYHSTVKHPDNSEKLISASLTTFKDFGNGVINPHKQYALGTTKVASSFSPSTVSDGGFEQDVDYELVQQNLGYDSNHKILTSVNEKSQMTSGLHWGDQSRKVIANIQNGAADHFLYDGFEEGTEYGFQIDQATLMSGLARTGKRFVKLEGLMDFLSGNMIKADHTESFVLSLWISSIGEAQVTYDITNVDGTSSFGNGYIDIESPLGWTYHEKEIDASTLPADFVIKITSDSEVFIDDVLLYPSEASITYRSFGEKGELLSESAAGKTSAYFEYDDQLRNTLVLDNDRNILSKNEYSDVEVEVPLHYDFVYRGLNRLNMVVFELRHPELVADDEFFWDFGDGTDWVQMIPGQKTIGHLYAEEGYYSVKLRVGDVTSSVISSQTVFVQIESGVKLCAEGSKTVDLCSLAAVETFAEGYCTGYSHDFRTKFSIKSIDSYDESTISYSWQRSFEDSPDNWEVVGNQSTLDWLENSSYNIKCIIYFGSSILISDVKSVKVVKNGLCSDLPLDQY</sequence>
<proteinExistence type="predicted"/>
<keyword evidence="3" id="KW-1185">Reference proteome</keyword>
<feature type="domain" description="PKD" evidence="1">
    <location>
        <begin position="1231"/>
        <end position="1289"/>
    </location>
</feature>
<dbReference type="OrthoDB" id="9814627at2"/>
<dbReference type="Pfam" id="PF18911">
    <property type="entry name" value="PKD_4"/>
    <property type="match status" value="1"/>
</dbReference>
<evidence type="ECO:0000313" key="2">
    <source>
        <dbReference type="EMBL" id="SMD32305.1"/>
    </source>
</evidence>
<dbReference type="CDD" id="cd00146">
    <property type="entry name" value="PKD"/>
    <property type="match status" value="1"/>
</dbReference>
<dbReference type="SUPFAM" id="SSF49299">
    <property type="entry name" value="PKD domain"/>
    <property type="match status" value="1"/>
</dbReference>
<protein>
    <recommendedName>
        <fullName evidence="1">PKD domain-containing protein</fullName>
    </recommendedName>
</protein>
<reference evidence="2 3" key="1">
    <citation type="submission" date="2017-04" db="EMBL/GenBank/DDBJ databases">
        <authorList>
            <person name="Afonso C.L."/>
            <person name="Miller P.J."/>
            <person name="Scott M.A."/>
            <person name="Spackman E."/>
            <person name="Goraichik I."/>
            <person name="Dimitrov K.M."/>
            <person name="Suarez D.L."/>
            <person name="Swayne D.E."/>
        </authorList>
    </citation>
    <scope>NUCLEOTIDE SEQUENCE [LARGE SCALE GENOMIC DNA]</scope>
    <source>
        <strain evidence="2 3">DSM 26133</strain>
    </source>
</reference>
<dbReference type="Gene3D" id="2.60.40.10">
    <property type="entry name" value="Immunoglobulins"/>
    <property type="match status" value="1"/>
</dbReference>
<name>A0A1W2G6L2_REIFA</name>
<accession>A0A1W2G6L2</accession>
<dbReference type="Proteomes" id="UP000192472">
    <property type="component" value="Unassembled WGS sequence"/>
</dbReference>
<evidence type="ECO:0000313" key="3">
    <source>
        <dbReference type="Proteomes" id="UP000192472"/>
    </source>
</evidence>
<dbReference type="PROSITE" id="PS50093">
    <property type="entry name" value="PKD"/>
    <property type="match status" value="1"/>
</dbReference>
<dbReference type="RefSeq" id="WP_139793721.1">
    <property type="nucleotide sequence ID" value="NZ_FWYF01000001.1"/>
</dbReference>
<gene>
    <name evidence="2" type="ORF">SAMN04488029_0648</name>
</gene>